<feature type="coiled-coil region" evidence="1">
    <location>
        <begin position="30"/>
        <end position="57"/>
    </location>
</feature>
<comment type="caution">
    <text evidence="2">The sequence shown here is derived from an EMBL/GenBank/DDBJ whole genome shotgun (WGS) entry which is preliminary data.</text>
</comment>
<accession>A0A8B6C896</accession>
<name>A0A8B6C896_MYTGA</name>
<protein>
    <submittedName>
        <fullName evidence="2">Uncharacterized protein</fullName>
    </submittedName>
</protein>
<keyword evidence="3" id="KW-1185">Reference proteome</keyword>
<proteinExistence type="predicted"/>
<dbReference type="AlphaFoldDB" id="A0A8B6C896"/>
<evidence type="ECO:0000313" key="3">
    <source>
        <dbReference type="Proteomes" id="UP000596742"/>
    </source>
</evidence>
<organism evidence="2 3">
    <name type="scientific">Mytilus galloprovincialis</name>
    <name type="common">Mediterranean mussel</name>
    <dbReference type="NCBI Taxonomy" id="29158"/>
    <lineage>
        <taxon>Eukaryota</taxon>
        <taxon>Metazoa</taxon>
        <taxon>Spiralia</taxon>
        <taxon>Lophotrochozoa</taxon>
        <taxon>Mollusca</taxon>
        <taxon>Bivalvia</taxon>
        <taxon>Autobranchia</taxon>
        <taxon>Pteriomorphia</taxon>
        <taxon>Mytilida</taxon>
        <taxon>Mytiloidea</taxon>
        <taxon>Mytilidae</taxon>
        <taxon>Mytilinae</taxon>
        <taxon>Mytilus</taxon>
    </lineage>
</organism>
<sequence>MTKNVKDVKQIRSSVSIVANDLDDRTTELRSEIKSALSGAREEHEELRNREIDLQCRSMKNNLIFTGIQETVGARKYRASSERLYTQRIAYFRLDRTGKCSSLRK</sequence>
<reference evidence="2" key="1">
    <citation type="submission" date="2018-11" db="EMBL/GenBank/DDBJ databases">
        <authorList>
            <person name="Alioto T."/>
            <person name="Alioto T."/>
        </authorList>
    </citation>
    <scope>NUCLEOTIDE SEQUENCE</scope>
</reference>
<evidence type="ECO:0000256" key="1">
    <source>
        <dbReference type="SAM" id="Coils"/>
    </source>
</evidence>
<gene>
    <name evidence="2" type="ORF">MGAL_10B083029</name>
</gene>
<evidence type="ECO:0000313" key="2">
    <source>
        <dbReference type="EMBL" id="VDI01679.1"/>
    </source>
</evidence>
<dbReference type="Proteomes" id="UP000596742">
    <property type="component" value="Unassembled WGS sequence"/>
</dbReference>
<dbReference type="OrthoDB" id="6099282at2759"/>
<keyword evidence="1" id="KW-0175">Coiled coil</keyword>
<dbReference type="EMBL" id="UYJE01001378">
    <property type="protein sequence ID" value="VDI01679.1"/>
    <property type="molecule type" value="Genomic_DNA"/>
</dbReference>